<proteinExistence type="predicted"/>
<gene>
    <name evidence="2" type="ORF">TPC1_13569</name>
</gene>
<organism evidence="2">
    <name type="scientific">Trepomonas sp. PC1</name>
    <dbReference type="NCBI Taxonomy" id="1076344"/>
    <lineage>
        <taxon>Eukaryota</taxon>
        <taxon>Metamonada</taxon>
        <taxon>Diplomonadida</taxon>
        <taxon>Hexamitidae</taxon>
        <taxon>Hexamitinae</taxon>
        <taxon>Trepomonas</taxon>
    </lineage>
</organism>
<dbReference type="AlphaFoldDB" id="A0A146KF68"/>
<evidence type="ECO:0000259" key="1">
    <source>
        <dbReference type="Pfam" id="PF00085"/>
    </source>
</evidence>
<sequence>VLLLTVQLEYIDSKTFRNLKKARKTFAVYYSNPDCHACHVFMPEVERAQEMIGEIAKIVVMDCNQQMNLYTCSNEEITSTPMLKLYNHKGRRQPLLFSDYRGDEEVAQWIKDNYKEDVPSDL</sequence>
<dbReference type="EMBL" id="GDID01002657">
    <property type="protein sequence ID" value="JAP93949.1"/>
    <property type="molecule type" value="Transcribed_RNA"/>
</dbReference>
<feature type="domain" description="Thioredoxin" evidence="1">
    <location>
        <begin position="14"/>
        <end position="111"/>
    </location>
</feature>
<feature type="non-terminal residue" evidence="2">
    <location>
        <position position="1"/>
    </location>
</feature>
<keyword evidence="2" id="KW-0413">Isomerase</keyword>
<accession>A0A146KF68</accession>
<protein>
    <submittedName>
        <fullName evidence="2">Protein disulfide isomerase</fullName>
    </submittedName>
</protein>
<dbReference type="Gene3D" id="3.40.30.10">
    <property type="entry name" value="Glutaredoxin"/>
    <property type="match status" value="1"/>
</dbReference>
<dbReference type="InterPro" id="IPR036249">
    <property type="entry name" value="Thioredoxin-like_sf"/>
</dbReference>
<dbReference type="InterPro" id="IPR013766">
    <property type="entry name" value="Thioredoxin_domain"/>
</dbReference>
<reference evidence="2" key="1">
    <citation type="submission" date="2015-07" db="EMBL/GenBank/DDBJ databases">
        <title>Adaptation to a free-living lifestyle via gene acquisitions in the diplomonad Trepomonas sp. PC1.</title>
        <authorList>
            <person name="Xu F."/>
            <person name="Jerlstrom-Hultqvist J."/>
            <person name="Kolisko M."/>
            <person name="Simpson A.G.B."/>
            <person name="Roger A.J."/>
            <person name="Svard S.G."/>
            <person name="Andersson J.O."/>
        </authorList>
    </citation>
    <scope>NUCLEOTIDE SEQUENCE</scope>
    <source>
        <strain evidence="2">PC1</strain>
    </source>
</reference>
<dbReference type="GO" id="GO:0016853">
    <property type="term" value="F:isomerase activity"/>
    <property type="evidence" value="ECO:0007669"/>
    <property type="project" value="UniProtKB-KW"/>
</dbReference>
<dbReference type="SUPFAM" id="SSF52833">
    <property type="entry name" value="Thioredoxin-like"/>
    <property type="match status" value="1"/>
</dbReference>
<evidence type="ECO:0000313" key="2">
    <source>
        <dbReference type="EMBL" id="JAP93949.1"/>
    </source>
</evidence>
<name>A0A146KF68_9EUKA</name>
<dbReference type="Pfam" id="PF00085">
    <property type="entry name" value="Thioredoxin"/>
    <property type="match status" value="1"/>
</dbReference>